<evidence type="ECO:0000256" key="1">
    <source>
        <dbReference type="SAM" id="SignalP"/>
    </source>
</evidence>
<dbReference type="PANTHER" id="PTHR21666">
    <property type="entry name" value="PEPTIDASE-RELATED"/>
    <property type="match status" value="1"/>
</dbReference>
<dbReference type="STRING" id="213588.SAMN02745204_01024"/>
<feature type="chain" id="PRO_5009907991" evidence="1">
    <location>
        <begin position="34"/>
        <end position="278"/>
    </location>
</feature>
<dbReference type="Pfam" id="PF01551">
    <property type="entry name" value="Peptidase_M23"/>
    <property type="match status" value="1"/>
</dbReference>
<name>A0A1M4VWM8_9GAMM</name>
<organism evidence="3 4">
    <name type="scientific">Thermomonas hydrothermalis</name>
    <dbReference type="NCBI Taxonomy" id="213588"/>
    <lineage>
        <taxon>Bacteria</taxon>
        <taxon>Pseudomonadati</taxon>
        <taxon>Pseudomonadota</taxon>
        <taxon>Gammaproteobacteria</taxon>
        <taxon>Lysobacterales</taxon>
        <taxon>Lysobacteraceae</taxon>
        <taxon>Thermomonas</taxon>
    </lineage>
</organism>
<dbReference type="Proteomes" id="UP000242857">
    <property type="component" value="Unassembled WGS sequence"/>
</dbReference>
<dbReference type="AlphaFoldDB" id="A0A1M4VWM8"/>
<dbReference type="InterPro" id="IPR050570">
    <property type="entry name" value="Cell_wall_metabolism_enzyme"/>
</dbReference>
<dbReference type="InterPro" id="IPR016047">
    <property type="entry name" value="M23ase_b-sheet_dom"/>
</dbReference>
<dbReference type="PANTHER" id="PTHR21666:SF294">
    <property type="entry name" value="PEPTIDASE M23"/>
    <property type="match status" value="1"/>
</dbReference>
<proteinExistence type="predicted"/>
<keyword evidence="1" id="KW-0732">Signal</keyword>
<dbReference type="SUPFAM" id="SSF51261">
    <property type="entry name" value="Duplicated hybrid motif"/>
    <property type="match status" value="1"/>
</dbReference>
<feature type="domain" description="M23ase beta-sheet core" evidence="2">
    <location>
        <begin position="156"/>
        <end position="254"/>
    </location>
</feature>
<dbReference type="OrthoDB" id="9809488at2"/>
<dbReference type="Gene3D" id="2.70.70.10">
    <property type="entry name" value="Glucose Permease (Domain IIA)"/>
    <property type="match status" value="1"/>
</dbReference>
<reference evidence="4" key="1">
    <citation type="submission" date="2016-11" db="EMBL/GenBank/DDBJ databases">
        <authorList>
            <person name="Varghese N."/>
            <person name="Submissions S."/>
        </authorList>
    </citation>
    <scope>NUCLEOTIDE SEQUENCE [LARGE SCALE GENOMIC DNA]</scope>
    <source>
        <strain evidence="4">DSM 14834</strain>
    </source>
</reference>
<dbReference type="InterPro" id="IPR011055">
    <property type="entry name" value="Dup_hybrid_motif"/>
</dbReference>
<feature type="signal peptide" evidence="1">
    <location>
        <begin position="1"/>
        <end position="33"/>
    </location>
</feature>
<keyword evidence="4" id="KW-1185">Reference proteome</keyword>
<dbReference type="EMBL" id="FQUK01000013">
    <property type="protein sequence ID" value="SHE73411.1"/>
    <property type="molecule type" value="Genomic_DNA"/>
</dbReference>
<evidence type="ECO:0000313" key="3">
    <source>
        <dbReference type="EMBL" id="SHE73411.1"/>
    </source>
</evidence>
<evidence type="ECO:0000259" key="2">
    <source>
        <dbReference type="Pfam" id="PF01551"/>
    </source>
</evidence>
<gene>
    <name evidence="3" type="ORF">SAMN02745204_01024</name>
</gene>
<dbReference type="GO" id="GO:0004222">
    <property type="term" value="F:metalloendopeptidase activity"/>
    <property type="evidence" value="ECO:0007669"/>
    <property type="project" value="TreeGrafter"/>
</dbReference>
<accession>A0A1M4VWM8</accession>
<protein>
    <submittedName>
        <fullName evidence="3">Peptidase family M23</fullName>
    </submittedName>
</protein>
<sequence>MTRAPRLRALLALITPTLALTLAPTLTAPGARATDPPATVARLRLEAGDGQYLAWADNLLAGPIEVRLDAAGAPPASSQPPLPARASVAPGASTLLAYLRPPPGSGQLHLRLTATPGSSNARPRDVAYLLPLALPTARIDQGFAGAFSHQDAENRYALDLAAPEGTPVLAARAGVVMQVQTGMPEASPAQTTDALKRANFIRILHADGSMGLYAHLSAVEVRPGQSVQTGDRIGLSGNTGYSTGPHLHFAVQVNRGMQLISIPFRLAGPTSAAPPESH</sequence>
<evidence type="ECO:0000313" key="4">
    <source>
        <dbReference type="Proteomes" id="UP000242857"/>
    </source>
</evidence>
<dbReference type="CDD" id="cd12797">
    <property type="entry name" value="M23_peptidase"/>
    <property type="match status" value="1"/>
</dbReference>
<dbReference type="RefSeq" id="WP_072755544.1">
    <property type="nucleotide sequence ID" value="NZ_FQUK01000013.1"/>
</dbReference>